<keyword evidence="4" id="KW-0862">Zinc</keyword>
<evidence type="ECO:0000256" key="1">
    <source>
        <dbReference type="ARBA" id="ARBA00004123"/>
    </source>
</evidence>
<feature type="region of interest" description="Disordered" evidence="7">
    <location>
        <begin position="266"/>
        <end position="289"/>
    </location>
</feature>
<protein>
    <recommendedName>
        <fullName evidence="8">GATA-type domain-containing protein</fullName>
    </recommendedName>
</protein>
<feature type="compositionally biased region" description="Low complexity" evidence="7">
    <location>
        <begin position="110"/>
        <end position="140"/>
    </location>
</feature>
<feature type="non-terminal residue" evidence="9">
    <location>
        <position position="335"/>
    </location>
</feature>
<organism evidence="9 10">
    <name type="scientific">Sphagnum jensenii</name>
    <dbReference type="NCBI Taxonomy" id="128206"/>
    <lineage>
        <taxon>Eukaryota</taxon>
        <taxon>Viridiplantae</taxon>
        <taxon>Streptophyta</taxon>
        <taxon>Embryophyta</taxon>
        <taxon>Bryophyta</taxon>
        <taxon>Sphagnophytina</taxon>
        <taxon>Sphagnopsida</taxon>
        <taxon>Sphagnales</taxon>
        <taxon>Sphagnaceae</taxon>
        <taxon>Sphagnum</taxon>
    </lineage>
</organism>
<evidence type="ECO:0000256" key="6">
    <source>
        <dbReference type="PROSITE-ProRule" id="PRU00094"/>
    </source>
</evidence>
<dbReference type="CDD" id="cd00202">
    <property type="entry name" value="ZnF_GATA"/>
    <property type="match status" value="1"/>
</dbReference>
<evidence type="ECO:0000259" key="8">
    <source>
        <dbReference type="PROSITE" id="PS50114"/>
    </source>
</evidence>
<dbReference type="InterPro" id="IPR013088">
    <property type="entry name" value="Znf_NHR/GATA"/>
</dbReference>
<accession>A0ABP0V526</accession>
<dbReference type="Pfam" id="PF00320">
    <property type="entry name" value="GATA"/>
    <property type="match status" value="1"/>
</dbReference>
<feature type="compositionally biased region" description="Low complexity" evidence="7">
    <location>
        <begin position="154"/>
        <end position="189"/>
    </location>
</feature>
<dbReference type="InterPro" id="IPR039355">
    <property type="entry name" value="Transcription_factor_GATA"/>
</dbReference>
<dbReference type="SUPFAM" id="SSF57716">
    <property type="entry name" value="Glucocorticoid receptor-like (DNA-binding domain)"/>
    <property type="match status" value="1"/>
</dbReference>
<dbReference type="PANTHER" id="PTHR10071:SF281">
    <property type="entry name" value="BOX A-BINDING FACTOR-RELATED"/>
    <property type="match status" value="1"/>
</dbReference>
<dbReference type="PRINTS" id="PR00619">
    <property type="entry name" value="GATAZNFINGER"/>
</dbReference>
<dbReference type="PROSITE" id="PS50114">
    <property type="entry name" value="GATA_ZN_FINGER_2"/>
    <property type="match status" value="1"/>
</dbReference>
<comment type="caution">
    <text evidence="9">The sequence shown here is derived from an EMBL/GenBank/DDBJ whole genome shotgun (WGS) entry which is preliminary data.</text>
</comment>
<proteinExistence type="predicted"/>
<evidence type="ECO:0000256" key="7">
    <source>
        <dbReference type="SAM" id="MobiDB-lite"/>
    </source>
</evidence>
<dbReference type="PROSITE" id="PS00344">
    <property type="entry name" value="GATA_ZN_FINGER_1"/>
    <property type="match status" value="1"/>
</dbReference>
<dbReference type="EMBL" id="CAXAQS010000001">
    <property type="protein sequence ID" value="CAK9249529.1"/>
    <property type="molecule type" value="Genomic_DNA"/>
</dbReference>
<keyword evidence="5" id="KW-0539">Nucleus</keyword>
<keyword evidence="10" id="KW-1185">Reference proteome</keyword>
<evidence type="ECO:0000313" key="9">
    <source>
        <dbReference type="EMBL" id="CAK9249529.1"/>
    </source>
</evidence>
<evidence type="ECO:0000256" key="4">
    <source>
        <dbReference type="ARBA" id="ARBA00022833"/>
    </source>
</evidence>
<dbReference type="PANTHER" id="PTHR10071">
    <property type="entry name" value="TRANSCRIPTION FACTOR GATA FAMILY MEMBER"/>
    <property type="match status" value="1"/>
</dbReference>
<gene>
    <name evidence="9" type="ORF">CSSPJE1EN1_LOCUS24907</name>
</gene>
<feature type="domain" description="GATA-type" evidence="8">
    <location>
        <begin position="285"/>
        <end position="335"/>
    </location>
</feature>
<evidence type="ECO:0000313" key="10">
    <source>
        <dbReference type="Proteomes" id="UP001497444"/>
    </source>
</evidence>
<sequence length="335" mass="34871">MEPTGNMLVPDDMDMFFHSMSDGSGNHVNPATYYASPAAAAAAARAAAVHSYRPSPHARVTSGQVCRPHFHTPLHPWISADAKPPMVPHPAHHSHPAGPSWCSPFGTGKPSMSHHPSPPGMGVAHAPSASSHSSPHLFSFPPTPPKDATPDNVSGASAPGNAGPAPGSISGSAANDFGSTSSSSSSTNAIACSSVGSDTLSSSAASELKPYYVNAATHHNMITSLGSALSNCSSSKPREGTANFSSSINQSAHPYHSSSINPYYPAHYSSGQNSSNKQRTKGRSSAEGRECVNCGATSTPLWRRDGTGHYLCNACGLYHKMNGQNRPLIKPKRRL</sequence>
<reference evidence="9" key="1">
    <citation type="submission" date="2024-02" db="EMBL/GenBank/DDBJ databases">
        <authorList>
            <consortium name="ELIXIR-Norway"/>
            <consortium name="Elixir Norway"/>
        </authorList>
    </citation>
    <scope>NUCLEOTIDE SEQUENCE</scope>
</reference>
<dbReference type="Gene3D" id="3.30.50.10">
    <property type="entry name" value="Erythroid Transcription Factor GATA-1, subunit A"/>
    <property type="match status" value="1"/>
</dbReference>
<evidence type="ECO:0000256" key="3">
    <source>
        <dbReference type="ARBA" id="ARBA00022771"/>
    </source>
</evidence>
<keyword evidence="3 6" id="KW-0863">Zinc-finger</keyword>
<dbReference type="Proteomes" id="UP001497444">
    <property type="component" value="Unassembled WGS sequence"/>
</dbReference>
<evidence type="ECO:0000256" key="2">
    <source>
        <dbReference type="ARBA" id="ARBA00022723"/>
    </source>
</evidence>
<keyword evidence="2" id="KW-0479">Metal-binding</keyword>
<comment type="subcellular location">
    <subcellularLocation>
        <location evidence="1">Nucleus</location>
    </subcellularLocation>
</comment>
<dbReference type="InterPro" id="IPR000679">
    <property type="entry name" value="Znf_GATA"/>
</dbReference>
<evidence type="ECO:0000256" key="5">
    <source>
        <dbReference type="ARBA" id="ARBA00023242"/>
    </source>
</evidence>
<feature type="region of interest" description="Disordered" evidence="7">
    <location>
        <begin position="83"/>
        <end position="189"/>
    </location>
</feature>
<dbReference type="SMART" id="SM00401">
    <property type="entry name" value="ZnF_GATA"/>
    <property type="match status" value="1"/>
</dbReference>
<name>A0ABP0V526_9BRYO</name>